<accession>A0A316YDL6</accession>
<gene>
    <name evidence="6" type="ORF">FA10DRAFT_289052</name>
</gene>
<evidence type="ECO:0000256" key="2">
    <source>
        <dbReference type="ARBA" id="ARBA00023002"/>
    </source>
</evidence>
<dbReference type="Gene3D" id="3.50.50.60">
    <property type="entry name" value="FAD/NAD(P)-binding domain"/>
    <property type="match status" value="1"/>
</dbReference>
<evidence type="ECO:0000313" key="7">
    <source>
        <dbReference type="Proteomes" id="UP000245768"/>
    </source>
</evidence>
<dbReference type="InterPro" id="IPR001613">
    <property type="entry name" value="Flavin_amine_oxidase"/>
</dbReference>
<dbReference type="SUPFAM" id="SSF51905">
    <property type="entry name" value="FAD/NAD(P)-binding domain"/>
    <property type="match status" value="1"/>
</dbReference>
<keyword evidence="4" id="KW-0285">Flavoprotein</keyword>
<evidence type="ECO:0000256" key="4">
    <source>
        <dbReference type="RuleBase" id="RU362067"/>
    </source>
</evidence>
<sequence length="460" mass="50241">MSSVDADVVVVGAGISGIASAKWLHDHGRKVIVLEQNAWTGGRIRTERRPGEVAGAYLQHGGIFHTDQYPRLCALIEELGLGARVQKQPSAFNANVLQRGQWRHVDYGSLLAPIRFSALGWLDSLSLLRAAAPILATGPPHRKDDFGTLTSMQQFDEHECTRGLTSTAADYFAAGPHEFLWGVRSNKISKAMLALQLQIFKGDLKELQGGTQALVELMAKRLDVRHETQVHSLSLDEERGTVAVTAGSDEQVLHARAVVLACQAPVAARLWPQAPSIIKQHLEGITYSRIDYIYVRTSTKFYISEGQEIGMEVVPAAEVEQGPFRTIGGMYCCDSWIDAGQEGSLLLVTTSNAADAATIDDDALAMRLQEELEHLHPQLKGNIVSRSSIIRHDDYTPTFSQGTVGRLSRAQLELESLTRDRGQQCQGAIVDLAGDHMAAPWMEGALYAGHKAAQRVHSAL</sequence>
<evidence type="ECO:0000259" key="5">
    <source>
        <dbReference type="Pfam" id="PF01593"/>
    </source>
</evidence>
<organism evidence="6 7">
    <name type="scientific">Acaromyces ingoldii</name>
    <dbReference type="NCBI Taxonomy" id="215250"/>
    <lineage>
        <taxon>Eukaryota</taxon>
        <taxon>Fungi</taxon>
        <taxon>Dikarya</taxon>
        <taxon>Basidiomycota</taxon>
        <taxon>Ustilaginomycotina</taxon>
        <taxon>Exobasidiomycetes</taxon>
        <taxon>Exobasidiales</taxon>
        <taxon>Cryptobasidiaceae</taxon>
        <taxon>Acaromyces</taxon>
    </lineage>
</organism>
<dbReference type="RefSeq" id="XP_025374142.1">
    <property type="nucleotide sequence ID" value="XM_025524258.1"/>
</dbReference>
<dbReference type="InterPro" id="IPR050464">
    <property type="entry name" value="Zeta_carotene_desat/Oxidored"/>
</dbReference>
<evidence type="ECO:0000313" key="6">
    <source>
        <dbReference type="EMBL" id="PWN86944.1"/>
    </source>
</evidence>
<dbReference type="EC" id="1.4.3.-" evidence="4"/>
<dbReference type="STRING" id="215250.A0A316YDL6"/>
<keyword evidence="4" id="KW-0274">FAD</keyword>
<comment type="cofactor">
    <cofactor evidence="1 4">
        <name>FAD</name>
        <dbReference type="ChEBI" id="CHEBI:57692"/>
    </cofactor>
</comment>
<proteinExistence type="inferred from homology"/>
<evidence type="ECO:0000256" key="3">
    <source>
        <dbReference type="PIRSR" id="PIRSR601613-1"/>
    </source>
</evidence>
<dbReference type="PANTHER" id="PTHR42923">
    <property type="entry name" value="PROTOPORPHYRINOGEN OXIDASE"/>
    <property type="match status" value="1"/>
</dbReference>
<evidence type="ECO:0000256" key="1">
    <source>
        <dbReference type="ARBA" id="ARBA00001974"/>
    </source>
</evidence>
<protein>
    <recommendedName>
        <fullName evidence="4">Amine oxidase</fullName>
        <ecNumber evidence="4">1.4.3.-</ecNumber>
    </recommendedName>
</protein>
<dbReference type="InterPro" id="IPR002937">
    <property type="entry name" value="Amino_oxidase"/>
</dbReference>
<comment type="similarity">
    <text evidence="4">Belongs to the flavin monoamine oxidase family.</text>
</comment>
<dbReference type="Proteomes" id="UP000245768">
    <property type="component" value="Unassembled WGS sequence"/>
</dbReference>
<feature type="domain" description="Amine oxidase" evidence="5">
    <location>
        <begin position="15"/>
        <end position="456"/>
    </location>
</feature>
<feature type="binding site" evidence="3">
    <location>
        <position position="230"/>
    </location>
    <ligand>
        <name>FAD</name>
        <dbReference type="ChEBI" id="CHEBI:57692"/>
    </ligand>
</feature>
<keyword evidence="7" id="KW-1185">Reference proteome</keyword>
<dbReference type="InParanoid" id="A0A316YDL6"/>
<dbReference type="AlphaFoldDB" id="A0A316YDL6"/>
<name>A0A316YDL6_9BASI</name>
<keyword evidence="2 4" id="KW-0560">Oxidoreductase</keyword>
<dbReference type="GeneID" id="37046174"/>
<dbReference type="Pfam" id="PF01593">
    <property type="entry name" value="Amino_oxidase"/>
    <property type="match status" value="1"/>
</dbReference>
<dbReference type="InterPro" id="IPR036188">
    <property type="entry name" value="FAD/NAD-bd_sf"/>
</dbReference>
<reference evidence="6 7" key="1">
    <citation type="journal article" date="2018" name="Mol. Biol. Evol.">
        <title>Broad Genomic Sampling Reveals a Smut Pathogenic Ancestry of the Fungal Clade Ustilaginomycotina.</title>
        <authorList>
            <person name="Kijpornyongpan T."/>
            <person name="Mondo S.J."/>
            <person name="Barry K."/>
            <person name="Sandor L."/>
            <person name="Lee J."/>
            <person name="Lipzen A."/>
            <person name="Pangilinan J."/>
            <person name="LaButti K."/>
            <person name="Hainaut M."/>
            <person name="Henrissat B."/>
            <person name="Grigoriev I.V."/>
            <person name="Spatafora J.W."/>
            <person name="Aime M.C."/>
        </authorList>
    </citation>
    <scope>NUCLEOTIDE SEQUENCE [LARGE SCALE GENOMIC DNA]</scope>
    <source>
        <strain evidence="6 7">MCA 4198</strain>
    </source>
</reference>
<dbReference type="PRINTS" id="PR00757">
    <property type="entry name" value="AMINEOXDASEF"/>
</dbReference>
<feature type="binding site" evidence="3">
    <location>
        <position position="16"/>
    </location>
    <ligand>
        <name>FAD</name>
        <dbReference type="ChEBI" id="CHEBI:57692"/>
    </ligand>
</feature>
<dbReference type="GO" id="GO:0016491">
    <property type="term" value="F:oxidoreductase activity"/>
    <property type="evidence" value="ECO:0007669"/>
    <property type="project" value="UniProtKB-KW"/>
</dbReference>
<dbReference type="EMBL" id="KZ819641">
    <property type="protein sequence ID" value="PWN86944.1"/>
    <property type="molecule type" value="Genomic_DNA"/>
</dbReference>